<dbReference type="PROSITE" id="PS00678">
    <property type="entry name" value="WD_REPEATS_1"/>
    <property type="match status" value="1"/>
</dbReference>
<name>A0A8H3I5F5_9AGAM</name>
<feature type="repeat" description="WD" evidence="3">
    <location>
        <begin position="1008"/>
        <end position="1044"/>
    </location>
</feature>
<dbReference type="CDD" id="cd00200">
    <property type="entry name" value="WD40"/>
    <property type="match status" value="1"/>
</dbReference>
<feature type="repeat" description="WD" evidence="3">
    <location>
        <begin position="965"/>
        <end position="1006"/>
    </location>
</feature>
<dbReference type="SUPFAM" id="SSF52540">
    <property type="entry name" value="P-loop containing nucleoside triphosphate hydrolases"/>
    <property type="match status" value="1"/>
</dbReference>
<dbReference type="SUPFAM" id="SSF50978">
    <property type="entry name" value="WD40 repeat-like"/>
    <property type="match status" value="2"/>
</dbReference>
<reference evidence="5" key="1">
    <citation type="submission" date="2021-01" db="EMBL/GenBank/DDBJ databases">
        <authorList>
            <person name="Kaushik A."/>
        </authorList>
    </citation>
    <scope>NUCLEOTIDE SEQUENCE</scope>
    <source>
        <strain evidence="5">AG5</strain>
    </source>
</reference>
<evidence type="ECO:0000256" key="1">
    <source>
        <dbReference type="ARBA" id="ARBA00022574"/>
    </source>
</evidence>
<keyword evidence="2" id="KW-0677">Repeat</keyword>
<dbReference type="SMART" id="SM00320">
    <property type="entry name" value="WD40"/>
    <property type="match status" value="10"/>
</dbReference>
<dbReference type="InterPro" id="IPR020472">
    <property type="entry name" value="WD40_PAC1"/>
</dbReference>
<dbReference type="InterPro" id="IPR001680">
    <property type="entry name" value="WD40_rpt"/>
</dbReference>
<feature type="domain" description="Nephrocystin 3-like N-terminal" evidence="4">
    <location>
        <begin position="208"/>
        <end position="363"/>
    </location>
</feature>
<evidence type="ECO:0000313" key="5">
    <source>
        <dbReference type="EMBL" id="CAE7221943.1"/>
    </source>
</evidence>
<dbReference type="PANTHER" id="PTHR19879:SF9">
    <property type="entry name" value="TRANSCRIPTION INITIATION FACTOR TFIID SUBUNIT 5"/>
    <property type="match status" value="1"/>
</dbReference>
<dbReference type="InterPro" id="IPR036322">
    <property type="entry name" value="WD40_repeat_dom_sf"/>
</dbReference>
<dbReference type="Gene3D" id="3.40.50.300">
    <property type="entry name" value="P-loop containing nucleotide triphosphate hydrolases"/>
    <property type="match status" value="1"/>
</dbReference>
<sequence>MNMESVSPLPTDAPSVQHREGQNMVWDKLRSALQATVEIGGAPSRLSETIRSLLVCLDKLEIAVRNYQDYEHFAAETIALVPSLKQLMSELPNKQMSYSVIRVIMELDRQVVDLRERLDLCCAPEDTQDVSKDEEDLARCYQQVQSNFRKLQIDASMSAWSVTNEDLVNAKLERLNPAKQAAYDSNLSIEINRRSCTEGTRVGVLDDLDSWLYDSTSSPVYWMNGMAGTGKTTVTCTFCDRMEQRKLLAASFFCTRTSADCRNAARIVPTIAYQLSQYSTPFQSVLCQELEKTPEIRSRSVSKQFELLLKEPLQKVKDAMPSNLVVVIDALDECEDYNGVELVLDMLLRHADQLPLKFLVTSRPEPEIYKKMWTYTGSREVLHLHDIEKSLVRADIELYLERELRLLLPNQAQIEMLAQRSGILFIYAATLVKYICGKRSTDPQKRLRAVLDIAPESTKKYTQIDALYIAVLESALSENDLGPGGIEFIREVMRTVLLAQEPISVGTIAKLAKIDDLQIVVRALEPLRSVLHQSETGLVSTFHASFPDFMFNKERSGPYFCDVLQHNQPLAQRCFLVMEEELHFNICNLDSSFVPDGRVNNMQGRLEANISPSLAYACRYWASHLERAESSVALLTALDEFLLHQLLFWMEALSLQQELPVGINGLLGAQRWLSKRGISSSGLRLFVDDAHSFMTGFAVNPVSRSTPHIYLSALAFCPQSSLVYQHYHKRVRGLLVLKGTLMERREAAPLATWNYASEIQCLALSPDGTRVAIGCLDTTVNILSAYDGTVHVGPLEGHTSSICSVAFSPDGGRVVSASLGGIRVWNAYNGTRAAGPFKGHIRYINSVSFSPDGRRVVSCGHDHSIRIWDAHDGALLVGPIIDHADLVLRVAFSPNGALIASASSDQTVRLWDSDNGTPFASPFRGHTGRVDSLVFTPDGSRLVSGSGDAIRVWTVPNGSLVTSSFEGYSGGVNALAVSPNSMRIAAGCNDHAVRVWRVDDGKLIAGPFFGHTDSIKSIEYFPDGTRVISGSSDRTIHVWNIRDGMHPPPPLPPQNALIAIKTIVFCPDNTHFLSSDGFGNIRIWDTTDASFITAPGKGVFFPTSLSLLSPDGSCVASASENGELQIMSTINGSRVAGPFGIDQTSLSTFGFSHNNKAIIMGCHDGTIKICDLQARNVVVGSFKGHHKGVRSLTESPNCSLLVSYSDYENTLRVWSVVSPVLDLGLVGDSPVGSTPGYNSPALYDGWNITEDGWMVDNSQHLIFWLPPDIASAWCSPYSKLVITKAGTLQVPAQKPLIGDQWASCYISE</sequence>
<gene>
    <name evidence="5" type="ORF">RDB_LOCUS168175</name>
</gene>
<dbReference type="Pfam" id="PF24883">
    <property type="entry name" value="NPHP3_N"/>
    <property type="match status" value="1"/>
</dbReference>
<evidence type="ECO:0000313" key="6">
    <source>
        <dbReference type="Proteomes" id="UP000663827"/>
    </source>
</evidence>
<dbReference type="InterPro" id="IPR019775">
    <property type="entry name" value="WD40_repeat_CS"/>
</dbReference>
<comment type="caution">
    <text evidence="5">The sequence shown here is derived from an EMBL/GenBank/DDBJ whole genome shotgun (WGS) entry which is preliminary data.</text>
</comment>
<dbReference type="Pfam" id="PF00400">
    <property type="entry name" value="WD40"/>
    <property type="match status" value="8"/>
</dbReference>
<dbReference type="PROSITE" id="PS50082">
    <property type="entry name" value="WD_REPEATS_2"/>
    <property type="match status" value="6"/>
</dbReference>
<dbReference type="EMBL" id="CAJNJQ010005889">
    <property type="protein sequence ID" value="CAE7221943.1"/>
    <property type="molecule type" value="Genomic_DNA"/>
</dbReference>
<evidence type="ECO:0000256" key="2">
    <source>
        <dbReference type="ARBA" id="ARBA00022737"/>
    </source>
</evidence>
<feature type="repeat" description="WD" evidence="3">
    <location>
        <begin position="923"/>
        <end position="948"/>
    </location>
</feature>
<evidence type="ECO:0000259" key="4">
    <source>
        <dbReference type="Pfam" id="PF24883"/>
    </source>
</evidence>
<feature type="repeat" description="WD" evidence="3">
    <location>
        <begin position="880"/>
        <end position="921"/>
    </location>
</feature>
<dbReference type="Gene3D" id="2.130.10.10">
    <property type="entry name" value="YVTN repeat-like/Quinoprotein amine dehydrogenase"/>
    <property type="match status" value="4"/>
</dbReference>
<organism evidence="5 6">
    <name type="scientific">Rhizoctonia solani</name>
    <dbReference type="NCBI Taxonomy" id="456999"/>
    <lineage>
        <taxon>Eukaryota</taxon>
        <taxon>Fungi</taxon>
        <taxon>Dikarya</taxon>
        <taxon>Basidiomycota</taxon>
        <taxon>Agaricomycotina</taxon>
        <taxon>Agaricomycetes</taxon>
        <taxon>Cantharellales</taxon>
        <taxon>Ceratobasidiaceae</taxon>
        <taxon>Rhizoctonia</taxon>
    </lineage>
</organism>
<accession>A0A8H3I5F5</accession>
<feature type="repeat" description="WD" evidence="3">
    <location>
        <begin position="795"/>
        <end position="835"/>
    </location>
</feature>
<dbReference type="InterPro" id="IPR027417">
    <property type="entry name" value="P-loop_NTPase"/>
</dbReference>
<dbReference type="PROSITE" id="PS50294">
    <property type="entry name" value="WD_REPEATS_REGION"/>
    <property type="match status" value="5"/>
</dbReference>
<protein>
    <recommendedName>
        <fullName evidence="4">Nephrocystin 3-like N-terminal domain-containing protein</fullName>
    </recommendedName>
</protein>
<dbReference type="InterPro" id="IPR015943">
    <property type="entry name" value="WD40/YVTN_repeat-like_dom_sf"/>
</dbReference>
<proteinExistence type="predicted"/>
<dbReference type="PANTHER" id="PTHR19879">
    <property type="entry name" value="TRANSCRIPTION INITIATION FACTOR TFIID"/>
    <property type="match status" value="1"/>
</dbReference>
<evidence type="ECO:0000256" key="3">
    <source>
        <dbReference type="PROSITE-ProRule" id="PRU00221"/>
    </source>
</evidence>
<keyword evidence="1 3" id="KW-0853">WD repeat</keyword>
<feature type="repeat" description="WD" evidence="3">
    <location>
        <begin position="837"/>
        <end position="878"/>
    </location>
</feature>
<dbReference type="Proteomes" id="UP000663827">
    <property type="component" value="Unassembled WGS sequence"/>
</dbReference>
<dbReference type="PRINTS" id="PR00320">
    <property type="entry name" value="GPROTEINBRPT"/>
</dbReference>
<dbReference type="InterPro" id="IPR056884">
    <property type="entry name" value="NPHP3-like_N"/>
</dbReference>